<keyword evidence="3" id="KW-1185">Reference proteome</keyword>
<accession>A0A9P8TUI0</accession>
<feature type="region of interest" description="Disordered" evidence="1">
    <location>
        <begin position="1"/>
        <end position="74"/>
    </location>
</feature>
<dbReference type="AlphaFoldDB" id="A0A9P8TUI0"/>
<protein>
    <submittedName>
        <fullName evidence="2">Uncharacterized protein</fullName>
    </submittedName>
</protein>
<evidence type="ECO:0000313" key="2">
    <source>
        <dbReference type="EMBL" id="KAH6608526.1"/>
    </source>
</evidence>
<dbReference type="OrthoDB" id="5417628at2759"/>
<dbReference type="EMBL" id="JAIWOZ010000002">
    <property type="protein sequence ID" value="KAH6608526.1"/>
    <property type="molecule type" value="Genomic_DNA"/>
</dbReference>
<evidence type="ECO:0000256" key="1">
    <source>
        <dbReference type="SAM" id="MobiDB-lite"/>
    </source>
</evidence>
<evidence type="ECO:0000313" key="3">
    <source>
        <dbReference type="Proteomes" id="UP000827724"/>
    </source>
</evidence>
<reference evidence="2" key="1">
    <citation type="submission" date="2021-08" db="EMBL/GenBank/DDBJ databases">
        <title>Chromosome-Level Trichoderma cornu-damae using Hi-C Data.</title>
        <authorList>
            <person name="Kim C.S."/>
        </authorList>
    </citation>
    <scope>NUCLEOTIDE SEQUENCE</scope>
    <source>
        <strain evidence="2">KA19-0412C</strain>
    </source>
</reference>
<gene>
    <name evidence="2" type="ORF">Trco_001872</name>
</gene>
<proteinExistence type="predicted"/>
<feature type="compositionally biased region" description="Polar residues" evidence="1">
    <location>
        <begin position="30"/>
        <end position="44"/>
    </location>
</feature>
<comment type="caution">
    <text evidence="2">The sequence shown here is derived from an EMBL/GenBank/DDBJ whole genome shotgun (WGS) entry which is preliminary data.</text>
</comment>
<dbReference type="Proteomes" id="UP000827724">
    <property type="component" value="Unassembled WGS sequence"/>
</dbReference>
<organism evidence="2 3">
    <name type="scientific">Trichoderma cornu-damae</name>
    <dbReference type="NCBI Taxonomy" id="654480"/>
    <lineage>
        <taxon>Eukaryota</taxon>
        <taxon>Fungi</taxon>
        <taxon>Dikarya</taxon>
        <taxon>Ascomycota</taxon>
        <taxon>Pezizomycotina</taxon>
        <taxon>Sordariomycetes</taxon>
        <taxon>Hypocreomycetidae</taxon>
        <taxon>Hypocreales</taxon>
        <taxon>Hypocreaceae</taxon>
        <taxon>Trichoderma</taxon>
    </lineage>
</organism>
<sequence length="211" mass="23426">MAVQAYPSDDAESHAHSPRRKHSRIDANLPTPSTENLHSAITNRTIRRGYRKSSYQSGGGRSTSGSTSTGTLETIHDSDTYFEWQNGMGMGMADVHRFGEQGFLPEMSQNGRQSANVDMQACHNMEPRLDQRPDLKNSRYEDDGDSFEHLGLSTEAPNIGPTYRQDAQGLFPPRLPHDDTFSVDLANSLAHSLLNQPMPISFNGVLDIKFC</sequence>
<name>A0A9P8TUI0_9HYPO</name>